<dbReference type="InterPro" id="IPR020828">
    <property type="entry name" value="GlycerAld_3-P_DH_NAD(P)-bd"/>
</dbReference>
<dbReference type="GO" id="GO:0005856">
    <property type="term" value="C:cytoskeleton"/>
    <property type="evidence" value="ECO:0007669"/>
    <property type="project" value="UniProtKB-SubCell"/>
</dbReference>
<dbReference type="Pfam" id="PF02800">
    <property type="entry name" value="Gp_dh_C"/>
    <property type="match status" value="1"/>
</dbReference>
<feature type="active site" description="Nucleophile" evidence="22">
    <location>
        <position position="137"/>
    </location>
</feature>
<accession>M3Y3S2</accession>
<dbReference type="SUPFAM" id="SSF55347">
    <property type="entry name" value="Glyceraldehyde-3-phosphate dehydrogenase-like, C-terminal domain"/>
    <property type="match status" value="1"/>
</dbReference>
<feature type="binding site" evidence="23">
    <location>
        <position position="107"/>
    </location>
    <ligand>
        <name>NAD(+)</name>
        <dbReference type="ChEBI" id="CHEBI:57540"/>
    </ligand>
</feature>
<evidence type="ECO:0000256" key="4">
    <source>
        <dbReference type="ARBA" id="ARBA00004869"/>
    </source>
</evidence>
<evidence type="ECO:0000256" key="10">
    <source>
        <dbReference type="ARBA" id="ARBA00022703"/>
    </source>
</evidence>
<organism evidence="26">
    <name type="scientific">Mustela putorius furo</name>
    <name type="common">European domestic ferret</name>
    <name type="synonym">Mustela furo</name>
    <dbReference type="NCBI Taxonomy" id="9669"/>
    <lineage>
        <taxon>Eukaryota</taxon>
        <taxon>Metazoa</taxon>
        <taxon>Chordata</taxon>
        <taxon>Craniata</taxon>
        <taxon>Vertebrata</taxon>
        <taxon>Euteleostomi</taxon>
        <taxon>Mammalia</taxon>
        <taxon>Eutheria</taxon>
        <taxon>Laurasiatheria</taxon>
        <taxon>Carnivora</taxon>
        <taxon>Caniformia</taxon>
        <taxon>Musteloidea</taxon>
        <taxon>Mustelidae</taxon>
        <taxon>Mustelinae</taxon>
        <taxon>Mustela</taxon>
    </lineage>
</organism>
<dbReference type="GO" id="GO:0006915">
    <property type="term" value="P:apoptotic process"/>
    <property type="evidence" value="ECO:0007669"/>
    <property type="project" value="UniProtKB-KW"/>
</dbReference>
<comment type="subcellular location">
    <subcellularLocation>
        <location evidence="2">Cytoplasm</location>
        <location evidence="2">Cytoskeleton</location>
    </subcellularLocation>
    <subcellularLocation>
        <location evidence="3">Cytoplasm</location>
        <location evidence="3">Cytosol</location>
    </subcellularLocation>
    <subcellularLocation>
        <location evidence="1">Nucleus</location>
    </subcellularLocation>
</comment>
<dbReference type="Pfam" id="PF00044">
    <property type="entry name" value="Gp_dh_N"/>
    <property type="match status" value="1"/>
</dbReference>
<dbReference type="SMART" id="SM00846">
    <property type="entry name" value="Gp_dh_N"/>
    <property type="match status" value="1"/>
</dbReference>
<dbReference type="PANTHER" id="PTHR10836">
    <property type="entry name" value="GLYCERALDEHYDE 3-PHOSPHATE DEHYDROGENASE"/>
    <property type="match status" value="1"/>
</dbReference>
<dbReference type="EMBL" id="AEYP01027040">
    <property type="status" value="NOT_ANNOTATED_CDS"/>
    <property type="molecule type" value="Genomic_DNA"/>
</dbReference>
<dbReference type="InterPro" id="IPR020829">
    <property type="entry name" value="GlycerAld_3-P_DH_cat"/>
</dbReference>
<dbReference type="eggNOG" id="KOG0657">
    <property type="taxonomic scope" value="Eukaryota"/>
</dbReference>
<dbReference type="Gene3D" id="3.30.360.10">
    <property type="entry name" value="Dihydrodipicolinate Reductase, domain 2"/>
    <property type="match status" value="1"/>
</dbReference>
<evidence type="ECO:0000256" key="24">
    <source>
        <dbReference type="RuleBase" id="RU000397"/>
    </source>
</evidence>
<dbReference type="GO" id="GO:0005634">
    <property type="term" value="C:nucleus"/>
    <property type="evidence" value="ECO:0007669"/>
    <property type="project" value="UniProtKB-SubCell"/>
</dbReference>
<evidence type="ECO:0000256" key="23">
    <source>
        <dbReference type="PIRSR" id="PIRSR000149-3"/>
    </source>
</evidence>
<dbReference type="GeneTree" id="ENSGT00940000153112"/>
<dbReference type="InParanoid" id="M3Y3S2"/>
<keyword evidence="15" id="KW-0324">Glycolysis</keyword>
<dbReference type="GO" id="GO:0004365">
    <property type="term" value="F:glyceraldehyde-3-phosphate dehydrogenase (NAD+) (phosphorylating) activity"/>
    <property type="evidence" value="ECO:0007669"/>
    <property type="project" value="UniProtKB-EC"/>
</dbReference>
<keyword evidence="10" id="KW-0053">Apoptosis</keyword>
<keyword evidence="23" id="KW-0547">Nucleotide-binding</keyword>
<evidence type="ECO:0000256" key="20">
    <source>
        <dbReference type="ARBA" id="ARBA00047698"/>
    </source>
</evidence>
<comment type="similarity">
    <text evidence="5 24">Belongs to the glyceraldehyde-3-phosphate dehydrogenase family.</text>
</comment>
<keyword evidence="8" id="KW-0963">Cytoplasm</keyword>
<dbReference type="AlphaFoldDB" id="M3Y3S2"/>
<dbReference type="PANTHER" id="PTHR10836:SF111">
    <property type="entry name" value="GLYCERALDEHYDE-3-PHOSPHATE DEHYDROGENASE"/>
    <property type="match status" value="1"/>
</dbReference>
<evidence type="ECO:0000256" key="2">
    <source>
        <dbReference type="ARBA" id="ARBA00004245"/>
    </source>
</evidence>
<comment type="subunit">
    <text evidence="19">Homotetramer. Interacts with TPPP; the interaction is direct. Interacts (when S-nitrosylated) with SIAH1; leading to nuclear translocation. Interacts with RILPL1/GOSPEL, leading to prevent the interaction between GAPDH and SIAH1 and prevent nuclear translocation. Interacts with CHP1; the interaction increases the binding of CHP1 with microtubules. Associates with microtubules. Interacts with EIF1AD, USP25, PRKCI and WARS1. Interacts with phosphorylated RPL13A; inhibited by oxidatively-modified low-densitity lipoprotein (LDL(ox)). Component of the GAIT complex. Interacts with FKBP6; leading to inhibit GAPDH catalytic activity. Interacts with TRAF2, promoting TRAF2 ubiquitination. Interacts with TRAF3, promoting TRAF3 ubiquitination.</text>
</comment>
<keyword evidence="14 23" id="KW-0520">NAD</keyword>
<dbReference type="GO" id="GO:0006096">
    <property type="term" value="P:glycolytic process"/>
    <property type="evidence" value="ECO:0007669"/>
    <property type="project" value="UniProtKB-KW"/>
</dbReference>
<evidence type="ECO:0000256" key="15">
    <source>
        <dbReference type="ARBA" id="ARBA00023152"/>
    </source>
</evidence>
<evidence type="ECO:0000256" key="6">
    <source>
        <dbReference type="ARBA" id="ARBA00013119"/>
    </source>
</evidence>
<dbReference type="SUPFAM" id="SSF51735">
    <property type="entry name" value="NAD(P)-binding Rossmann-fold domains"/>
    <property type="match status" value="1"/>
</dbReference>
<evidence type="ECO:0000256" key="16">
    <source>
        <dbReference type="ARBA" id="ARBA00023212"/>
    </source>
</evidence>
<dbReference type="GO" id="GO:0005829">
    <property type="term" value="C:cytosol"/>
    <property type="evidence" value="ECO:0007669"/>
    <property type="project" value="UniProtKB-SubCell"/>
</dbReference>
<keyword evidence="12" id="KW-0810">Translation regulation</keyword>
<evidence type="ECO:0000256" key="19">
    <source>
        <dbReference type="ARBA" id="ARBA00046997"/>
    </source>
</evidence>
<evidence type="ECO:0000256" key="14">
    <source>
        <dbReference type="ARBA" id="ARBA00023027"/>
    </source>
</evidence>
<dbReference type="PIRSF" id="PIRSF000149">
    <property type="entry name" value="GAP_DH"/>
    <property type="match status" value="1"/>
</dbReference>
<feature type="binding site" evidence="23">
    <location>
        <position position="31"/>
    </location>
    <ligand>
        <name>NAD(+)</name>
        <dbReference type="ChEBI" id="CHEBI:57540"/>
    </ligand>
</feature>
<dbReference type="GO" id="GO:0016740">
    <property type="term" value="F:transferase activity"/>
    <property type="evidence" value="ECO:0007669"/>
    <property type="project" value="UniProtKB-KW"/>
</dbReference>
<dbReference type="STRING" id="9669.ENSMPUP00000005973"/>
<evidence type="ECO:0000256" key="8">
    <source>
        <dbReference type="ARBA" id="ARBA00022490"/>
    </source>
</evidence>
<dbReference type="GO" id="GO:0051287">
    <property type="term" value="F:NAD binding"/>
    <property type="evidence" value="ECO:0007669"/>
    <property type="project" value="InterPro"/>
</dbReference>
<keyword evidence="13" id="KW-0560">Oxidoreductase</keyword>
<sequence>KGWSNIFGGTGKPVIGAVFSHYKVDAVAVKDNFIDLNYMTYMFQFESIHGKLKGTVKAKSSNAKPPTSSRTDPTNIKWGDAADEYAVESKAEGCALLEAGAKKISISTHSTNALKFGIGVNHEKYENFLKTVRNASCRTSCLASLARVIHDNVGIVEGLVTIVYAITATKKTLPGPAGKLWHDRGFPEHYSCFYTDATKVVGMVIPELNREHTGMAFHVPTHKVSVVDLSCCLKYYNIKKPVKQALEDPLKGILGFTEDQIVTCNIKNDTQSSTFDPGTGVVLNDHLVKFIFKYGNEFGYSNMLVNYMSYIALKE</sequence>
<dbReference type="Ensembl" id="ENSMPUT00000006078.1">
    <property type="protein sequence ID" value="ENSMPUP00000005973.1"/>
    <property type="gene ID" value="ENSMPUG00000006025.1"/>
</dbReference>
<keyword evidence="9" id="KW-0808">Transferase</keyword>
<keyword evidence="11" id="KW-0702">S-nitrosylation</keyword>
<comment type="catalytic activity">
    <reaction evidence="21">
        <text>S-nitroso-L-cysteinyl-[GAPDH] + L-cysteinyl-[protein] = L-cysteinyl-[GAPDH] + S-nitroso-L-cysteinyl-[protein]</text>
        <dbReference type="Rhea" id="RHEA:66684"/>
        <dbReference type="Rhea" id="RHEA-COMP:10131"/>
        <dbReference type="Rhea" id="RHEA-COMP:17089"/>
        <dbReference type="Rhea" id="RHEA-COMP:17090"/>
        <dbReference type="Rhea" id="RHEA-COMP:17091"/>
        <dbReference type="ChEBI" id="CHEBI:29950"/>
        <dbReference type="ChEBI" id="CHEBI:149494"/>
    </reaction>
    <physiologicalReaction direction="left-to-right" evidence="21">
        <dbReference type="Rhea" id="RHEA:66685"/>
    </physiologicalReaction>
</comment>
<evidence type="ECO:0000256" key="22">
    <source>
        <dbReference type="PIRSR" id="PIRSR000149-1"/>
    </source>
</evidence>
<comment type="pathway">
    <text evidence="4">Carbohydrate degradation; glycolysis; pyruvate from D-glyceraldehyde 3-phosphate: step 1/5.</text>
</comment>
<evidence type="ECO:0000256" key="5">
    <source>
        <dbReference type="ARBA" id="ARBA00007406"/>
    </source>
</evidence>
<protein>
    <recommendedName>
        <fullName evidence="7">Glyceraldehyde-3-phosphate dehydrogenase</fullName>
        <ecNumber evidence="6">1.2.1.12</ecNumber>
    </recommendedName>
    <alternativeName>
        <fullName evidence="18">Peptidyl-cysteine S-nitrosylase GAPDH</fullName>
    </alternativeName>
</protein>
<feature type="binding site" evidence="23">
    <location>
        <position position="296"/>
    </location>
    <ligand>
        <name>NAD(+)</name>
        <dbReference type="ChEBI" id="CHEBI:57540"/>
    </ligand>
</feature>
<evidence type="ECO:0000256" key="12">
    <source>
        <dbReference type="ARBA" id="ARBA00022845"/>
    </source>
</evidence>
<dbReference type="InterPro" id="IPR020831">
    <property type="entry name" value="GlycerAld/Erythrose_P_DH"/>
</dbReference>
<evidence type="ECO:0000256" key="1">
    <source>
        <dbReference type="ARBA" id="ARBA00004123"/>
    </source>
</evidence>
<proteinExistence type="inferred from homology"/>
<dbReference type="PRINTS" id="PR00078">
    <property type="entry name" value="G3PDHDRGNASE"/>
</dbReference>
<reference evidence="26" key="1">
    <citation type="submission" date="2024-06" db="UniProtKB">
        <authorList>
            <consortium name="Ensembl"/>
        </authorList>
    </citation>
    <scope>IDENTIFICATION</scope>
</reference>
<evidence type="ECO:0000256" key="3">
    <source>
        <dbReference type="ARBA" id="ARBA00004514"/>
    </source>
</evidence>
<keyword evidence="17" id="KW-0539">Nucleus</keyword>
<evidence type="ECO:0000256" key="13">
    <source>
        <dbReference type="ARBA" id="ARBA00023002"/>
    </source>
</evidence>
<evidence type="ECO:0000256" key="11">
    <source>
        <dbReference type="ARBA" id="ARBA00022799"/>
    </source>
</evidence>
<comment type="catalytic activity">
    <reaction evidence="20">
        <text>D-glyceraldehyde 3-phosphate + phosphate + NAD(+) = (2R)-3-phospho-glyceroyl phosphate + NADH + H(+)</text>
        <dbReference type="Rhea" id="RHEA:10300"/>
        <dbReference type="ChEBI" id="CHEBI:15378"/>
        <dbReference type="ChEBI" id="CHEBI:43474"/>
        <dbReference type="ChEBI" id="CHEBI:57540"/>
        <dbReference type="ChEBI" id="CHEBI:57604"/>
        <dbReference type="ChEBI" id="CHEBI:57945"/>
        <dbReference type="ChEBI" id="CHEBI:59776"/>
        <dbReference type="EC" id="1.2.1.12"/>
    </reaction>
</comment>
<evidence type="ECO:0000256" key="9">
    <source>
        <dbReference type="ARBA" id="ARBA00022679"/>
    </source>
</evidence>
<evidence type="ECO:0000259" key="25">
    <source>
        <dbReference type="SMART" id="SM00846"/>
    </source>
</evidence>
<dbReference type="InterPro" id="IPR036291">
    <property type="entry name" value="NAD(P)-bd_dom_sf"/>
</dbReference>
<evidence type="ECO:0000256" key="21">
    <source>
        <dbReference type="ARBA" id="ARBA00048005"/>
    </source>
</evidence>
<feature type="domain" description="Glyceraldehyde 3-phosphate dehydrogenase NAD(P) binding" evidence="25">
    <location>
        <begin position="4"/>
        <end position="137"/>
    </location>
</feature>
<evidence type="ECO:0000313" key="26">
    <source>
        <dbReference type="Ensembl" id="ENSMPUP00000005973.1"/>
    </source>
</evidence>
<evidence type="ECO:0000256" key="18">
    <source>
        <dbReference type="ARBA" id="ARBA00031890"/>
    </source>
</evidence>
<dbReference type="Gene3D" id="3.40.50.720">
    <property type="entry name" value="NAD(P)-binding Rossmann-like Domain"/>
    <property type="match status" value="1"/>
</dbReference>
<evidence type="ECO:0000256" key="17">
    <source>
        <dbReference type="ARBA" id="ARBA00023242"/>
    </source>
</evidence>
<evidence type="ECO:0000256" key="7">
    <source>
        <dbReference type="ARBA" id="ARBA00021022"/>
    </source>
</evidence>
<dbReference type="EC" id="1.2.1.12" evidence="6"/>
<keyword evidence="16" id="KW-0206">Cytoskeleton</keyword>
<dbReference type="GO" id="GO:0006417">
    <property type="term" value="P:regulation of translation"/>
    <property type="evidence" value="ECO:0007669"/>
    <property type="project" value="UniProtKB-KW"/>
</dbReference>
<name>M3Y3S2_MUSPF</name>